<dbReference type="InParanoid" id="A0A077ZZI3"/>
<evidence type="ECO:0000313" key="4">
    <source>
        <dbReference type="Proteomes" id="UP000039865"/>
    </source>
</evidence>
<keyword evidence="1" id="KW-0812">Transmembrane</keyword>
<dbReference type="EMBL" id="CCKQ01003873">
    <property type="protein sequence ID" value="CDW75012.1"/>
    <property type="molecule type" value="Genomic_DNA"/>
</dbReference>
<sequence>MTVAGFLVFLIIKTYSIIFGNQFQTSTNLTRFIPISLNLSLNTASLFYYIERNSPNPDSYFYQAYNKYIESLVFHYQIQAFVLLMTLTVYFRQQYEHSKTQIWSEFEFTTRQIKAHDYFERRVAIFSLNGLILFSSSICYCLWAIFYLKPAIYKLYDIKPDLNLTYAVKYAFWHAKIQMIAFIYLLILFTIAFFMKIIPILCYLLCPHAYGKFRMRLSRMRHGRYQLRSQQPYRRFEN</sequence>
<evidence type="ECO:0000256" key="1">
    <source>
        <dbReference type="SAM" id="Phobius"/>
    </source>
</evidence>
<keyword evidence="1" id="KW-0472">Membrane</keyword>
<proteinExistence type="predicted"/>
<feature type="chain" id="PRO_5001729113" evidence="2">
    <location>
        <begin position="17"/>
        <end position="238"/>
    </location>
</feature>
<accession>A0A077ZZI3</accession>
<reference evidence="3 4" key="1">
    <citation type="submission" date="2014-06" db="EMBL/GenBank/DDBJ databases">
        <authorList>
            <person name="Swart Estienne"/>
        </authorList>
    </citation>
    <scope>NUCLEOTIDE SEQUENCE [LARGE SCALE GENOMIC DNA]</scope>
    <source>
        <strain evidence="3 4">130c</strain>
    </source>
</reference>
<protein>
    <submittedName>
        <fullName evidence="3">Uncharacterized protein</fullName>
    </submittedName>
</protein>
<dbReference type="AlphaFoldDB" id="A0A077ZZI3"/>
<feature type="transmembrane region" description="Helical" evidence="1">
    <location>
        <begin position="32"/>
        <end position="50"/>
    </location>
</feature>
<organism evidence="3 4">
    <name type="scientific">Stylonychia lemnae</name>
    <name type="common">Ciliate</name>
    <dbReference type="NCBI Taxonomy" id="5949"/>
    <lineage>
        <taxon>Eukaryota</taxon>
        <taxon>Sar</taxon>
        <taxon>Alveolata</taxon>
        <taxon>Ciliophora</taxon>
        <taxon>Intramacronucleata</taxon>
        <taxon>Spirotrichea</taxon>
        <taxon>Stichotrichia</taxon>
        <taxon>Sporadotrichida</taxon>
        <taxon>Oxytrichidae</taxon>
        <taxon>Stylonychinae</taxon>
        <taxon>Stylonychia</taxon>
    </lineage>
</organism>
<gene>
    <name evidence="3" type="primary">Contig18817.g19960</name>
    <name evidence="3" type="ORF">STYLEM_3997</name>
</gene>
<evidence type="ECO:0000313" key="3">
    <source>
        <dbReference type="EMBL" id="CDW75012.1"/>
    </source>
</evidence>
<keyword evidence="2" id="KW-0732">Signal</keyword>
<dbReference type="Proteomes" id="UP000039865">
    <property type="component" value="Unassembled WGS sequence"/>
</dbReference>
<feature type="transmembrane region" description="Helical" evidence="1">
    <location>
        <begin position="179"/>
        <end position="206"/>
    </location>
</feature>
<feature type="signal peptide" evidence="2">
    <location>
        <begin position="1"/>
        <end position="16"/>
    </location>
</feature>
<keyword evidence="1" id="KW-1133">Transmembrane helix</keyword>
<feature type="transmembrane region" description="Helical" evidence="1">
    <location>
        <begin position="123"/>
        <end position="146"/>
    </location>
</feature>
<name>A0A077ZZI3_STYLE</name>
<evidence type="ECO:0000256" key="2">
    <source>
        <dbReference type="SAM" id="SignalP"/>
    </source>
</evidence>
<keyword evidence="4" id="KW-1185">Reference proteome</keyword>